<feature type="compositionally biased region" description="Basic and acidic residues" evidence="3">
    <location>
        <begin position="14"/>
        <end position="26"/>
    </location>
</feature>
<keyword evidence="2" id="KW-0175">Coiled coil</keyword>
<dbReference type="AlphaFoldDB" id="A0AAV7AQZ0"/>
<accession>A0AAV7AQZ0</accession>
<sequence>MEDGQQKDSQSNVEVKEKEQKDAELDKKINALKKKNEALMQRHRKFQKLHSPSLLQEIEEDRLRAEKGGRAVTSRRPKQDGLTITITNTPHEKRIVRKARRSSDSSERRVTLCMGNDMQLCVSMESKEEDTRTVSKKIDQDVLFLTTKLSMEDVNNVVSSVRGPRMQIGISRQKESDVPKVQRKREKSKNECKIEYNKEPGDTCEMGCSDLSAAEHSDYMQWKKEREQVDTERLARQKNHKGEWRRTWDKGKSEDMFGGEVCNVDAVPIALSGRRERLETDWGRKMHSRDTGIENKGAGKQICNEKTLRTMNTMSSNAKGRDRLTGRAQRWQILEHEDLSYLSGNPPVQNSLDDKVTIKHSEGNFKEDEFNNQEKLKVPVQSNSLGYEEKIVFANEKILPERKQDVPIHGKKMDVRSDNVVSEGRETMEYLSVLGCDGEVANSQQEQRSS</sequence>
<feature type="region of interest" description="Disordered" evidence="3">
    <location>
        <begin position="1"/>
        <end position="26"/>
    </location>
</feature>
<dbReference type="Proteomes" id="UP000824782">
    <property type="component" value="Unassembled WGS sequence"/>
</dbReference>
<dbReference type="InterPro" id="IPR029336">
    <property type="entry name" value="DUF4594"/>
</dbReference>
<evidence type="ECO:0000313" key="5">
    <source>
        <dbReference type="Proteomes" id="UP000824782"/>
    </source>
</evidence>
<comment type="caution">
    <text evidence="4">The sequence shown here is derived from an EMBL/GenBank/DDBJ whole genome shotgun (WGS) entry which is preliminary data.</text>
</comment>
<evidence type="ECO:0000256" key="2">
    <source>
        <dbReference type="ARBA" id="ARBA00023054"/>
    </source>
</evidence>
<keyword evidence="1" id="KW-0597">Phosphoprotein</keyword>
<dbReference type="EMBL" id="WNYA01000007">
    <property type="protein sequence ID" value="KAG8560473.1"/>
    <property type="molecule type" value="Genomic_DNA"/>
</dbReference>
<dbReference type="PANTHER" id="PTHR15635:SF10">
    <property type="entry name" value="COILED-COIL DOMAIN-CONTAINING PROTEIN 9B"/>
    <property type="match status" value="1"/>
</dbReference>
<evidence type="ECO:0000313" key="4">
    <source>
        <dbReference type="EMBL" id="KAG8560473.1"/>
    </source>
</evidence>
<organism evidence="4 5">
    <name type="scientific">Engystomops pustulosus</name>
    <name type="common">Tungara frog</name>
    <name type="synonym">Physalaemus pustulosus</name>
    <dbReference type="NCBI Taxonomy" id="76066"/>
    <lineage>
        <taxon>Eukaryota</taxon>
        <taxon>Metazoa</taxon>
        <taxon>Chordata</taxon>
        <taxon>Craniata</taxon>
        <taxon>Vertebrata</taxon>
        <taxon>Euteleostomi</taxon>
        <taxon>Amphibia</taxon>
        <taxon>Batrachia</taxon>
        <taxon>Anura</taxon>
        <taxon>Neobatrachia</taxon>
        <taxon>Hyloidea</taxon>
        <taxon>Leptodactylidae</taxon>
        <taxon>Leiuperinae</taxon>
        <taxon>Engystomops</taxon>
    </lineage>
</organism>
<reference evidence="4" key="1">
    <citation type="thesis" date="2020" institute="ProQuest LLC" country="789 East Eisenhower Parkway, Ann Arbor, MI, USA">
        <title>Comparative Genomics and Chromosome Evolution.</title>
        <authorList>
            <person name="Mudd A.B."/>
        </authorList>
    </citation>
    <scope>NUCLEOTIDE SEQUENCE</scope>
    <source>
        <strain evidence="4">237g6f4</strain>
        <tissue evidence="4">Blood</tissue>
    </source>
</reference>
<protein>
    <recommendedName>
        <fullName evidence="6">Coiled-coil domain-containing protein 9B</fullName>
    </recommendedName>
</protein>
<keyword evidence="5" id="KW-1185">Reference proteome</keyword>
<dbReference type="PANTHER" id="PTHR15635">
    <property type="entry name" value="COILED-COIL DOMAIN CONTAINING PROTEIN 9"/>
    <property type="match status" value="1"/>
</dbReference>
<name>A0AAV7AQZ0_ENGPU</name>
<gene>
    <name evidence="4" type="ORF">GDO81_015000</name>
</gene>
<evidence type="ECO:0008006" key="6">
    <source>
        <dbReference type="Google" id="ProtNLM"/>
    </source>
</evidence>
<evidence type="ECO:0000256" key="1">
    <source>
        <dbReference type="ARBA" id="ARBA00022553"/>
    </source>
</evidence>
<dbReference type="Pfam" id="PF15266">
    <property type="entry name" value="DUF4594"/>
    <property type="match status" value="1"/>
</dbReference>
<proteinExistence type="predicted"/>
<evidence type="ECO:0000256" key="3">
    <source>
        <dbReference type="SAM" id="MobiDB-lite"/>
    </source>
</evidence>